<proteinExistence type="predicted"/>
<dbReference type="EMBL" id="JBFXLU010000199">
    <property type="protein sequence ID" value="KAL2835608.1"/>
    <property type="molecule type" value="Genomic_DNA"/>
</dbReference>
<dbReference type="Proteomes" id="UP001610446">
    <property type="component" value="Unassembled WGS sequence"/>
</dbReference>
<feature type="compositionally biased region" description="Pro residues" evidence="5">
    <location>
        <begin position="46"/>
        <end position="59"/>
    </location>
</feature>
<feature type="region of interest" description="Disordered" evidence="5">
    <location>
        <begin position="527"/>
        <end position="560"/>
    </location>
</feature>
<feature type="region of interest" description="Disordered" evidence="5">
    <location>
        <begin position="1"/>
        <end position="213"/>
    </location>
</feature>
<sequence length="1063" mass="118184">MTISLDRPPNVDLRPPRAPTRDPGAVIMEMVPMDDNPRTLPQYSGPAPPSMHRIPPPDTPHGLPAAPGLYDQSWRQYPPPFEGHPSEPRRTSNAPQPPLGSHNYPPMQSRELPQISPDGPYGRPASLPAPPPHTPIEPPQTHANFHPMNGVPHESPPLSAPPEFTRARMSFPPQDAPAHTNGEPVMPPHSLPPAQYPTTVPPPPSHTPAPFESSYYQNQSFNMRHRKATRAQQACDQCRSRKAKCDEGRPSCSHCKENNLTCIYKEVPPHKQEKSTQVLLDRVQQSDDMMESRFSHLEKLNMNHENILDQILAWVSGKQGPKQPQLTPLKTYAGEPAAETETKKQVAAEGTNTAPAHEYVNSLIHNPNVGEEELSIPVDHTTAAHKLLGWPTISKMLQPHGYDEDYVMKLEENRTFMLIHGRGDEVLDEGSASLQTSFNTSLDEGSPDTASPNGTRNPNVKYNDAPREERGINKMGMVSLEPETVRRYLDSYLESLHKLHPFLNQQDLVQKTEQFIELYCPKAPQLGHAGNHRNSIDTPRGAKRKHSGEILQASPVSGQTGGTPAVASALPNAVVLLVLALGRICEVRDQPIRGPCTDHIIDYRNEPIPRARSRSGVPLADPDALSSTQGSFCSPYEDHSTPTLSSLDDKYITLPDDPELQNVDTVPGLALYAFAARILATCGTTSLSFVQAALLAGLYTGQLAHPFKSHDWILQAARACLVLIRPPRYNPLPSSQWKDLVNFAFWTCLQLESDILAELDLPASGVSRYEGRIEPPHGQFTMHMPNDISAPNTMMMFFYSAQMHLRKVLNRIHTDLYKTPKPGQTRWSPNVQEILSMNLNLWRSSLPNEMRWHDKDPPSTDINVARMRAKYYGARYIIHRPLLSYALHELGPKENGLASVDSPAGFGESSKSHMVSPSMPFDQHAAEMTRIASDVGGVQGQEKKKVNSYRELPQKIRTSCKICVDSAISSTEAFDRVKGRPVVTNIFGTAHAQFGNMLVLSTTYLSPHLSEMVDRNVLDKLFKRTIAFLLRNRNISPTLRADAKILTGIYKKIFHEPPVLPTD</sequence>
<accession>A0ABR4J6E2</accession>
<evidence type="ECO:0000256" key="3">
    <source>
        <dbReference type="ARBA" id="ARBA00023163"/>
    </source>
</evidence>
<dbReference type="InterPro" id="IPR053181">
    <property type="entry name" value="EcdB-like_regulator"/>
</dbReference>
<evidence type="ECO:0000259" key="6">
    <source>
        <dbReference type="PROSITE" id="PS50048"/>
    </source>
</evidence>
<feature type="domain" description="Zn(2)-C6 fungal-type" evidence="6">
    <location>
        <begin position="234"/>
        <end position="264"/>
    </location>
</feature>
<feature type="compositionally biased region" description="Pro residues" evidence="5">
    <location>
        <begin position="127"/>
        <end position="138"/>
    </location>
</feature>
<keyword evidence="1" id="KW-0805">Transcription regulation</keyword>
<dbReference type="PROSITE" id="PS50048">
    <property type="entry name" value="ZN2_CY6_FUNGAL_2"/>
    <property type="match status" value="1"/>
</dbReference>
<keyword evidence="4" id="KW-0539">Nucleus</keyword>
<keyword evidence="8" id="KW-1185">Reference proteome</keyword>
<evidence type="ECO:0000313" key="7">
    <source>
        <dbReference type="EMBL" id="KAL2835608.1"/>
    </source>
</evidence>
<dbReference type="InterPro" id="IPR001138">
    <property type="entry name" value="Zn2Cys6_DnaBD"/>
</dbReference>
<keyword evidence="3" id="KW-0804">Transcription</keyword>
<dbReference type="CDD" id="cd00067">
    <property type="entry name" value="GAL4"/>
    <property type="match status" value="1"/>
</dbReference>
<evidence type="ECO:0000256" key="2">
    <source>
        <dbReference type="ARBA" id="ARBA00023125"/>
    </source>
</evidence>
<dbReference type="Gene3D" id="4.10.240.10">
    <property type="entry name" value="Zn(2)-C6 fungal-type DNA-binding domain"/>
    <property type="match status" value="1"/>
</dbReference>
<dbReference type="PROSITE" id="PS00463">
    <property type="entry name" value="ZN2_CY6_FUNGAL_1"/>
    <property type="match status" value="1"/>
</dbReference>
<feature type="compositionally biased region" description="Pro residues" evidence="5">
    <location>
        <begin position="185"/>
        <end position="207"/>
    </location>
</feature>
<feature type="region of interest" description="Disordered" evidence="5">
    <location>
        <begin position="437"/>
        <end position="470"/>
    </location>
</feature>
<name>A0ABR4J6E2_9EURO</name>
<evidence type="ECO:0000256" key="1">
    <source>
        <dbReference type="ARBA" id="ARBA00023015"/>
    </source>
</evidence>
<gene>
    <name evidence="7" type="ORF">BJY01DRAFT_69314</name>
</gene>
<dbReference type="SUPFAM" id="SSF57701">
    <property type="entry name" value="Zn2/Cys6 DNA-binding domain"/>
    <property type="match status" value="1"/>
</dbReference>
<feature type="compositionally biased region" description="Polar residues" evidence="5">
    <location>
        <begin position="437"/>
        <end position="460"/>
    </location>
</feature>
<evidence type="ECO:0000256" key="4">
    <source>
        <dbReference type="ARBA" id="ARBA00023242"/>
    </source>
</evidence>
<evidence type="ECO:0000313" key="8">
    <source>
        <dbReference type="Proteomes" id="UP001610446"/>
    </source>
</evidence>
<dbReference type="InterPro" id="IPR036864">
    <property type="entry name" value="Zn2-C6_fun-type_DNA-bd_sf"/>
</dbReference>
<dbReference type="PANTHER" id="PTHR47785:SF4">
    <property type="entry name" value="ZN(II)2CYS6 TRANSCRIPTION FACTOR (EUROFUNG)"/>
    <property type="match status" value="1"/>
</dbReference>
<keyword evidence="2" id="KW-0238">DNA-binding</keyword>
<organism evidence="7 8">
    <name type="scientific">Aspergillus pseudoustus</name>
    <dbReference type="NCBI Taxonomy" id="1810923"/>
    <lineage>
        <taxon>Eukaryota</taxon>
        <taxon>Fungi</taxon>
        <taxon>Dikarya</taxon>
        <taxon>Ascomycota</taxon>
        <taxon>Pezizomycotina</taxon>
        <taxon>Eurotiomycetes</taxon>
        <taxon>Eurotiomycetidae</taxon>
        <taxon>Eurotiales</taxon>
        <taxon>Aspergillaceae</taxon>
        <taxon>Aspergillus</taxon>
        <taxon>Aspergillus subgen. Nidulantes</taxon>
    </lineage>
</organism>
<dbReference type="PANTHER" id="PTHR47785">
    <property type="entry name" value="ZN(II)2CYS6 TRANSCRIPTION FACTOR (EUROFUNG)-RELATED-RELATED"/>
    <property type="match status" value="1"/>
</dbReference>
<evidence type="ECO:0000256" key="5">
    <source>
        <dbReference type="SAM" id="MobiDB-lite"/>
    </source>
</evidence>
<dbReference type="CDD" id="cd12148">
    <property type="entry name" value="fungal_TF_MHR"/>
    <property type="match status" value="1"/>
</dbReference>
<protein>
    <recommendedName>
        <fullName evidence="6">Zn(2)-C6 fungal-type domain-containing protein</fullName>
    </recommendedName>
</protein>
<comment type="caution">
    <text evidence="7">The sequence shown here is derived from an EMBL/GenBank/DDBJ whole genome shotgun (WGS) entry which is preliminary data.</text>
</comment>
<reference evidence="7 8" key="1">
    <citation type="submission" date="2024-07" db="EMBL/GenBank/DDBJ databases">
        <title>Section-level genome sequencing and comparative genomics of Aspergillus sections Usti and Cavernicolus.</title>
        <authorList>
            <consortium name="Lawrence Berkeley National Laboratory"/>
            <person name="Nybo J.L."/>
            <person name="Vesth T.C."/>
            <person name="Theobald S."/>
            <person name="Frisvad J.C."/>
            <person name="Larsen T.O."/>
            <person name="Kjaerboelling I."/>
            <person name="Rothschild-Mancinelli K."/>
            <person name="Lyhne E.K."/>
            <person name="Kogle M.E."/>
            <person name="Barry K."/>
            <person name="Clum A."/>
            <person name="Na H."/>
            <person name="Ledsgaard L."/>
            <person name="Lin J."/>
            <person name="Lipzen A."/>
            <person name="Kuo A."/>
            <person name="Riley R."/>
            <person name="Mondo S."/>
            <person name="Labutti K."/>
            <person name="Haridas S."/>
            <person name="Pangalinan J."/>
            <person name="Salamov A.A."/>
            <person name="Simmons B.A."/>
            <person name="Magnuson J.K."/>
            <person name="Chen J."/>
            <person name="Drula E."/>
            <person name="Henrissat B."/>
            <person name="Wiebenga A."/>
            <person name="Lubbers R.J."/>
            <person name="Gomes A.C."/>
            <person name="Makela M.R."/>
            <person name="Stajich J."/>
            <person name="Grigoriev I.V."/>
            <person name="Mortensen U.H."/>
            <person name="De Vries R.P."/>
            <person name="Baker S.E."/>
            <person name="Andersen M.R."/>
        </authorList>
    </citation>
    <scope>NUCLEOTIDE SEQUENCE [LARGE SCALE GENOMIC DNA]</scope>
    <source>
        <strain evidence="7 8">CBS 123904</strain>
    </source>
</reference>
<dbReference type="Pfam" id="PF00172">
    <property type="entry name" value="Zn_clus"/>
    <property type="match status" value="1"/>
</dbReference>
<dbReference type="SMART" id="SM00066">
    <property type="entry name" value="GAL4"/>
    <property type="match status" value="1"/>
</dbReference>